<feature type="transmembrane region" description="Helical" evidence="2">
    <location>
        <begin position="38"/>
        <end position="56"/>
    </location>
</feature>
<keyword evidence="2" id="KW-0472">Membrane</keyword>
<feature type="transmembrane region" description="Helical" evidence="2">
    <location>
        <begin position="68"/>
        <end position="90"/>
    </location>
</feature>
<accession>A0ABP7BQL2</accession>
<feature type="transmembrane region" description="Helical" evidence="2">
    <location>
        <begin position="6"/>
        <end position="26"/>
    </location>
</feature>
<sequence length="294" mass="29797">MPMWFQALAWGTFAGAALILGAVVAWRFNVPRKAVSSVMAFGAGVLISALAFELVYEANTVGGLWPTVAGFLVGALAYVGANALLVRFGAEHRRRGRAQHVRQQQPQHVPLPLGGPQPGQGAAPAPTEAAPASVPPPGPAQPSVKPPATAESGGVAIAVGALLDGIPESVVLGLGLVGGAAVNPTMLAAIFISNVPEGLASTADMKRAGKPRWLVFAVWGSIALLSGFASLLGYAALQNAPGELVAAVTAVAAGGILAMLADTMIPEAFEEQHMLTGLIAALGFLAAFILHQSA</sequence>
<evidence type="ECO:0000256" key="1">
    <source>
        <dbReference type="SAM" id="MobiDB-lite"/>
    </source>
</evidence>
<feature type="transmembrane region" description="Helical" evidence="2">
    <location>
        <begin position="170"/>
        <end position="193"/>
    </location>
</feature>
<evidence type="ECO:0000313" key="3">
    <source>
        <dbReference type="EMBL" id="GAA3667113.1"/>
    </source>
</evidence>
<reference evidence="4" key="1">
    <citation type="journal article" date="2019" name="Int. J. Syst. Evol. Microbiol.">
        <title>The Global Catalogue of Microorganisms (GCM) 10K type strain sequencing project: providing services to taxonomists for standard genome sequencing and annotation.</title>
        <authorList>
            <consortium name="The Broad Institute Genomics Platform"/>
            <consortium name="The Broad Institute Genome Sequencing Center for Infectious Disease"/>
            <person name="Wu L."/>
            <person name="Ma J."/>
        </authorList>
    </citation>
    <scope>NUCLEOTIDE SEQUENCE [LARGE SCALE GENOMIC DNA]</scope>
    <source>
        <strain evidence="4">JCM 30742</strain>
    </source>
</reference>
<comment type="caution">
    <text evidence="3">The sequence shown here is derived from an EMBL/GenBank/DDBJ whole genome shotgun (WGS) entry which is preliminary data.</text>
</comment>
<organism evidence="3 4">
    <name type="scientific">Arthrobacter ginkgonis</name>
    <dbReference type="NCBI Taxonomy" id="1630594"/>
    <lineage>
        <taxon>Bacteria</taxon>
        <taxon>Bacillati</taxon>
        <taxon>Actinomycetota</taxon>
        <taxon>Actinomycetes</taxon>
        <taxon>Micrococcales</taxon>
        <taxon>Micrococcaceae</taxon>
        <taxon>Arthrobacter</taxon>
    </lineage>
</organism>
<feature type="transmembrane region" description="Helical" evidence="2">
    <location>
        <begin position="244"/>
        <end position="261"/>
    </location>
</feature>
<feature type="transmembrane region" description="Helical" evidence="2">
    <location>
        <begin position="273"/>
        <end position="290"/>
    </location>
</feature>
<feature type="compositionally biased region" description="Low complexity" evidence="1">
    <location>
        <begin position="101"/>
        <end position="132"/>
    </location>
</feature>
<evidence type="ECO:0000256" key="2">
    <source>
        <dbReference type="SAM" id="Phobius"/>
    </source>
</evidence>
<feature type="region of interest" description="Disordered" evidence="1">
    <location>
        <begin position="95"/>
        <end position="148"/>
    </location>
</feature>
<feature type="transmembrane region" description="Helical" evidence="2">
    <location>
        <begin position="213"/>
        <end position="237"/>
    </location>
</feature>
<proteinExistence type="predicted"/>
<dbReference type="Proteomes" id="UP001500752">
    <property type="component" value="Unassembled WGS sequence"/>
</dbReference>
<keyword evidence="4" id="KW-1185">Reference proteome</keyword>
<protein>
    <submittedName>
        <fullName evidence="3">ZIP family zinc transporter</fullName>
    </submittedName>
</protein>
<name>A0ABP7BQL2_9MICC</name>
<dbReference type="EMBL" id="BAABEO010000002">
    <property type="protein sequence ID" value="GAA3667113.1"/>
    <property type="molecule type" value="Genomic_DNA"/>
</dbReference>
<dbReference type="RefSeq" id="WP_345147853.1">
    <property type="nucleotide sequence ID" value="NZ_BAABEO010000002.1"/>
</dbReference>
<keyword evidence="2" id="KW-0812">Transmembrane</keyword>
<evidence type="ECO:0000313" key="4">
    <source>
        <dbReference type="Proteomes" id="UP001500752"/>
    </source>
</evidence>
<gene>
    <name evidence="3" type="ORF">GCM10023081_02430</name>
</gene>
<keyword evidence="2" id="KW-1133">Transmembrane helix</keyword>